<proteinExistence type="predicted"/>
<reference evidence="1" key="1">
    <citation type="submission" date="2022-12" db="EMBL/GenBank/DDBJ databases">
        <title>Genome Sequence of Lasiodiplodia mahajangana.</title>
        <authorList>
            <person name="Buettner E."/>
        </authorList>
    </citation>
    <scope>NUCLEOTIDE SEQUENCE</scope>
    <source>
        <strain evidence="1">VT137</strain>
    </source>
</reference>
<comment type="caution">
    <text evidence="1">The sequence shown here is derived from an EMBL/GenBank/DDBJ whole genome shotgun (WGS) entry which is preliminary data.</text>
</comment>
<dbReference type="EMBL" id="JAPUUL010000323">
    <property type="protein sequence ID" value="KAJ8131266.1"/>
    <property type="molecule type" value="Genomic_DNA"/>
</dbReference>
<organism evidence="1 2">
    <name type="scientific">Lasiodiplodia mahajangana</name>
    <dbReference type="NCBI Taxonomy" id="1108764"/>
    <lineage>
        <taxon>Eukaryota</taxon>
        <taxon>Fungi</taxon>
        <taxon>Dikarya</taxon>
        <taxon>Ascomycota</taxon>
        <taxon>Pezizomycotina</taxon>
        <taxon>Dothideomycetes</taxon>
        <taxon>Dothideomycetes incertae sedis</taxon>
        <taxon>Botryosphaeriales</taxon>
        <taxon>Botryosphaeriaceae</taxon>
        <taxon>Lasiodiplodia</taxon>
    </lineage>
</organism>
<name>A0ACC2JV35_9PEZI</name>
<keyword evidence="2" id="KW-1185">Reference proteome</keyword>
<accession>A0ACC2JV35</accession>
<protein>
    <submittedName>
        <fullName evidence="1">Uncharacterized protein</fullName>
    </submittedName>
</protein>
<dbReference type="Proteomes" id="UP001153332">
    <property type="component" value="Unassembled WGS sequence"/>
</dbReference>
<evidence type="ECO:0000313" key="2">
    <source>
        <dbReference type="Proteomes" id="UP001153332"/>
    </source>
</evidence>
<gene>
    <name evidence="1" type="ORF">O1611_g2362</name>
</gene>
<evidence type="ECO:0000313" key="1">
    <source>
        <dbReference type="EMBL" id="KAJ8131266.1"/>
    </source>
</evidence>
<sequence length="1770" mass="194868">MSSLKRKDAPGGAPATKSPKRSKSDKSQTKPHANASQSTKTSPQKPASAASVSRLKEEEPLFPRGGGSVLSPLEHRQISIQAKQDVLFEQQSGQGAKKADKSLKRKKSKASKDKSSGSTRPAEDIVRIESLNYQRLVKGSLVLGQVTEIRPLQIILALPNNLSGHVPITSISDVLSDRVAAEAEASDEDDVETDTVELQDIFEVGQYLRAYVTSTVEESTGAATKPKKRIELSLRPEHTNTGLLSQELVENAVVMASVSSAEDHGYVMDLGLSDGNTRGFLPRKEVPSDLSEARMQTGAVVMCLVTGKGANGKIIQLSALQNKLCSVQNFASEATTIQTFLPGSAVELMISDISKRGLVGKVMGSLDVTADIIHSGAGPKALDLEDKYAIGKKIKARIICDFPTAKEPKLGVSLLDHVMTLAPQRTTSAKLPLDVLPASSKVEECTIFKVDPEMGVFVEVGVDRIPGFVHISRLKDGKVDLLSESSGPFKVGTVHRGRVIAYNAIDGLYNLSFESSVLEQPFLRIEDVAVGSVVDGQIEKIIINQDGVSGLLVKLAEGIHGHVPEIHFADVRLQHPEKKFREGLKVKARVLSTDIFKRQVRLTLKKTLVNSEAKPLQSFDELVVGEQSPATIIKVLENGAVVQFYGSLRGFLPVSEMSEAYIRDPREHFRVGQVVSVHILNFDVETQKLFVSCKDPSAFGIEKQNALKNLEIGDIVSAKVVQKTEDDVHVELVDSSLKALLSIGQLTDRPSKNQSSMKGIRVGQILSELVVLNKNDSRRSIALSKKPSLVQASRDGKLLTALDQAQIGEIRQGFVRNITVTAVFVQFPGQLIALLPKSKLPQEDQEKTDFGLKKYQSIAVKIDSIDRDNGRLVVASSTYTDKPSNNAQSSTASKLDNPVDDTVTSITDLHVGKVTKAKIISVKSTQLNVKLADNIQGRVDISQVFDSWDKITNPKFPLSGFRVNQVIDVRVLGVHDARNHRYLPISHRSTHSVLELSVKPNDLTANAISELSLKTLELGSTHIGFVNNVQQNTLWVNISPNVRGRVNMLEISDDVSLLDNLPANFPIGSALKVRVMAVNPTEGRLDLSARTSGTSSHLTWDTIKQNMVLPGRITKINERQIIVQLSDLVSAPAHLIDLSDDYDDASTMSYSKHGVVRVSVVDVDKSNKRLRLSLRPSRILNSSLQVKDREIINFAQLNVGDVVRGFVKNVSDKGLFIGLGGDCTAMVRISDLSDRFIKDWKDEFQIDQLVKGRITSIDPTTGQIQMSLKSSVVEKEFVPLLNYQDLRAGQIITGKVRKVEDFGAFILVDGSANVSGLCHRSEMAETRIQDARKLLNEGDAVKAIILNVDARKKRVSFGLKPSYFEDEESNMDEDESDDDDEIAGALLDDSEDEQSDDDMEDANSSVDIEGTDHRENLSSDVDDTEMADAGVDIDALDAGGFDWSGTALDESNTVNGEAEPSSIEKKKKRRKPQIEIDRSGDLSSLGPQTAVDYEQLLNRQPNSSDLWTRYMAFQMQVSELAKAREVAERAVTTISSTEETEKLNAWIAYLNLEVRFGNDDTVDGIFKRACQVNDQQEVYQRLASIYVQDNKPEKADALFQTITKKFGANSPDVWHNYAHWLHAVQNEPDRARGLLSRATQALPDHARLPLMTKFAALEYNSPNGSAERGRTMFEGLIATFPKRFDLWSQLLDHEDGPNADKAVIRDVFDRATKVKGLKARPAKKWFKRWADWEEKNGDAKSQEKVRAKAAEWVRLKAEAKKDVEEEEAEE</sequence>